<feature type="region of interest" description="Disordered" evidence="1">
    <location>
        <begin position="699"/>
        <end position="726"/>
    </location>
</feature>
<feature type="compositionally biased region" description="Low complexity" evidence="1">
    <location>
        <begin position="1081"/>
        <end position="1094"/>
    </location>
</feature>
<reference evidence="2 3" key="1">
    <citation type="journal article" date="2011" name="Cell">
        <title>Insight into structure and assembly of the nuclear pore complex by utilizing the genome of a eukaryotic thermophile.</title>
        <authorList>
            <person name="Amlacher S."/>
            <person name="Sarges P."/>
            <person name="Flemming D."/>
            <person name="van Noort V."/>
            <person name="Kunze R."/>
            <person name="Devos D.P."/>
            <person name="Arumugam M."/>
            <person name="Bork P."/>
            <person name="Hurt E."/>
        </authorList>
    </citation>
    <scope>NUCLEOTIDE SEQUENCE [LARGE SCALE GENOMIC DNA]</scope>
    <source>
        <strain evidence="3">DSM 1495 / CBS 144.50 / IMI 039719</strain>
    </source>
</reference>
<feature type="compositionally biased region" description="Acidic residues" evidence="1">
    <location>
        <begin position="540"/>
        <end position="549"/>
    </location>
</feature>
<feature type="compositionally biased region" description="Acidic residues" evidence="1">
    <location>
        <begin position="617"/>
        <end position="632"/>
    </location>
</feature>
<dbReference type="OrthoDB" id="2149705at2759"/>
<feature type="compositionally biased region" description="Polar residues" evidence="1">
    <location>
        <begin position="988"/>
        <end position="1004"/>
    </location>
</feature>
<feature type="compositionally biased region" description="Basic and acidic residues" evidence="1">
    <location>
        <begin position="342"/>
        <end position="352"/>
    </location>
</feature>
<proteinExistence type="predicted"/>
<feature type="compositionally biased region" description="Low complexity" evidence="1">
    <location>
        <begin position="8"/>
        <end position="29"/>
    </location>
</feature>
<protein>
    <submittedName>
        <fullName evidence="2">Uncharacterized protein</fullName>
    </submittedName>
</protein>
<dbReference type="EMBL" id="GL988043">
    <property type="protein sequence ID" value="EGS19847.1"/>
    <property type="molecule type" value="Genomic_DNA"/>
</dbReference>
<accession>G0SAS5</accession>
<evidence type="ECO:0000256" key="1">
    <source>
        <dbReference type="SAM" id="MobiDB-lite"/>
    </source>
</evidence>
<feature type="region of interest" description="Disordered" evidence="1">
    <location>
        <begin position="100"/>
        <end position="277"/>
    </location>
</feature>
<organism evidence="3">
    <name type="scientific">Chaetomium thermophilum (strain DSM 1495 / CBS 144.50 / IMI 039719)</name>
    <name type="common">Thermochaetoides thermophila</name>
    <dbReference type="NCBI Taxonomy" id="759272"/>
    <lineage>
        <taxon>Eukaryota</taxon>
        <taxon>Fungi</taxon>
        <taxon>Dikarya</taxon>
        <taxon>Ascomycota</taxon>
        <taxon>Pezizomycotina</taxon>
        <taxon>Sordariomycetes</taxon>
        <taxon>Sordariomycetidae</taxon>
        <taxon>Sordariales</taxon>
        <taxon>Chaetomiaceae</taxon>
        <taxon>Thermochaetoides</taxon>
    </lineage>
</organism>
<dbReference type="GeneID" id="18258370"/>
<dbReference type="RefSeq" id="XP_006694732.1">
    <property type="nucleotide sequence ID" value="XM_006694669.1"/>
</dbReference>
<feature type="compositionally biased region" description="Basic residues" evidence="1">
    <location>
        <begin position="45"/>
        <end position="59"/>
    </location>
</feature>
<gene>
    <name evidence="2" type="ORF">CTHT_0043320</name>
</gene>
<dbReference type="Proteomes" id="UP000008066">
    <property type="component" value="Unassembled WGS sequence"/>
</dbReference>
<feature type="compositionally biased region" description="Basic and acidic residues" evidence="1">
    <location>
        <begin position="519"/>
        <end position="539"/>
    </location>
</feature>
<evidence type="ECO:0000313" key="2">
    <source>
        <dbReference type="EMBL" id="EGS19847.1"/>
    </source>
</evidence>
<name>G0SAS5_CHATD</name>
<keyword evidence="3" id="KW-1185">Reference proteome</keyword>
<feature type="compositionally biased region" description="Low complexity" evidence="1">
    <location>
        <begin position="918"/>
        <end position="927"/>
    </location>
</feature>
<sequence length="1145" mass="124826">MPPRKKSAASSSTSATSTSTTNKNNAPASRTYRSAPVPKQVYFPPRRKMVRTYGRKGRRSLPAELEGGGIGIADDEGKEENGPMTRRRSLRQATLTQVGYVRSSSGLGEEDEGRGELRVSDEEDNMEEVMEEAETGKSGAPRGKGSGSTKMGKKGVRFAEGKEEKKARTRRRRTTGDLPSWSESKASTFHTQTLTQLLSTMPDSSRDTLRLDDDDDNDPDRPKNRRKRRSPQPPLATSSHTPGTTDPHTPSAKRIRVSLDEVPCSQPTPLTPMLDRYSPLVPGAVRSPLTQKSTNVGVAIPESVAQGRGKRPRTLVVQDSYASMLSESEPEAEGPVGPGASGKHEEKKEESQRIPLAEIPLERLDEIRGKGKASQRVPLSEIPVESLECVGVARRSQSQRVPLAEIPVESLAPAAAGQGTQSQRVPLAEIPVESLAAGGAEDGMTPTTRRVLGSAGRGRYVEIPDSDDDGLSLGSTPFSRTQRTPLAPNIGQGFEVLADSGSSRSGRNDPQPPGSVRSMRSDKENSGPLEEMRAPREIHDSEDESDDEIPGTPTPASRRAMRLSQGAGSRSVIKASSELGSRSPKLATSQRMQSNEPVPETPTPAARMATPVVEERVSEEDDEEATASESEEKEQGTPVRAVKKPTPQVLTSTRKSALKAPGTPTPAVRRVQIELPPTSASRHGNNNNNNNNNNNVAKEEAEEAYKETPRRPQAQQTVKSSPLYARQTQRSQYFSQLESQRVPLEVIRSLGPQTDRSDILIAIPDKIVDEIVQGLRDHEFRPYRFPTQVCRVWIYTVPNGREDEGEVKYMATLGPAKEPGEIDSRTGLGNAEFNMRKSPEMRFAHKLKQVYRLNNPLPAKDMPDNGLGRGAPLRWRYVPPAIVGQLLGNLRCPLFEEEDENAIRVEDDDRDVAGGTVSQQLEEQLLSDLVGSTKRGDKSKEREIEREEEDVIPASQSPLAPRASRKGRGHRGQQDQQPKVGTGRARPSIQTSSSNFVRPSQATTASEASEDPSLSSPPPAAARMLPPPRNARTRANANRPRQVHVLSSETNEPSPRKDNGQDPTVDDEEEPTPTPFPRPQHPLSSSQPALSLPAYHDGSGENEGGSLGVELPLVESSSLPPDSLLIDRGREAPEPILWDSDEEEL</sequence>
<dbReference type="AlphaFoldDB" id="G0SAS5"/>
<feature type="region of interest" description="Disordered" evidence="1">
    <location>
        <begin position="917"/>
        <end position="1145"/>
    </location>
</feature>
<dbReference type="eggNOG" id="ENOG502SYX6">
    <property type="taxonomic scope" value="Eukaryota"/>
</dbReference>
<feature type="region of interest" description="Disordered" evidence="1">
    <location>
        <begin position="322"/>
        <end position="358"/>
    </location>
</feature>
<feature type="compositionally biased region" description="Polar residues" evidence="1">
    <location>
        <begin position="181"/>
        <end position="202"/>
    </location>
</feature>
<dbReference type="HOGENOM" id="CLU_288542_0_0_1"/>
<feature type="compositionally biased region" description="Polar residues" evidence="1">
    <location>
        <begin position="586"/>
        <end position="596"/>
    </location>
</feature>
<feature type="compositionally biased region" description="Acidic residues" evidence="1">
    <location>
        <begin position="121"/>
        <end position="133"/>
    </location>
</feature>
<evidence type="ECO:0000313" key="3">
    <source>
        <dbReference type="Proteomes" id="UP000008066"/>
    </source>
</evidence>
<feature type="compositionally biased region" description="Basic and acidic residues" evidence="1">
    <location>
        <begin position="699"/>
        <end position="710"/>
    </location>
</feature>
<feature type="region of interest" description="Disordered" evidence="1">
    <location>
        <begin position="1"/>
        <end position="88"/>
    </location>
</feature>
<feature type="compositionally biased region" description="Low complexity" evidence="1">
    <location>
        <begin position="1108"/>
        <end position="1124"/>
    </location>
</feature>
<feature type="compositionally biased region" description="Low complexity" evidence="1">
    <location>
        <begin position="1005"/>
        <end position="1014"/>
    </location>
</feature>
<feature type="compositionally biased region" description="Basic and acidic residues" evidence="1">
    <location>
        <begin position="934"/>
        <end position="945"/>
    </location>
</feature>
<feature type="compositionally biased region" description="Polar residues" evidence="1">
    <location>
        <begin position="713"/>
        <end position="726"/>
    </location>
</feature>
<feature type="compositionally biased region" description="Pro residues" evidence="1">
    <location>
        <begin position="1015"/>
        <end position="1029"/>
    </location>
</feature>
<dbReference type="KEGG" id="cthr:CTHT_0043320"/>
<feature type="compositionally biased region" description="Basic and acidic residues" evidence="1">
    <location>
        <begin position="157"/>
        <end position="166"/>
    </location>
</feature>
<dbReference type="OMA" id="RFMACAD"/>
<feature type="region of interest" description="Disordered" evidence="1">
    <location>
        <begin position="438"/>
        <end position="670"/>
    </location>
</feature>
<feature type="compositionally biased region" description="Polar residues" evidence="1">
    <location>
        <begin position="235"/>
        <end position="248"/>
    </location>
</feature>